<organism evidence="1 2">
    <name type="scientific">Nepenthes gracilis</name>
    <name type="common">Slender pitcher plant</name>
    <dbReference type="NCBI Taxonomy" id="150966"/>
    <lineage>
        <taxon>Eukaryota</taxon>
        <taxon>Viridiplantae</taxon>
        <taxon>Streptophyta</taxon>
        <taxon>Embryophyta</taxon>
        <taxon>Tracheophyta</taxon>
        <taxon>Spermatophyta</taxon>
        <taxon>Magnoliopsida</taxon>
        <taxon>eudicotyledons</taxon>
        <taxon>Gunneridae</taxon>
        <taxon>Pentapetalae</taxon>
        <taxon>Caryophyllales</taxon>
        <taxon>Nepenthaceae</taxon>
        <taxon>Nepenthes</taxon>
    </lineage>
</organism>
<protein>
    <submittedName>
        <fullName evidence="1">Uncharacterized protein</fullName>
    </submittedName>
</protein>
<evidence type="ECO:0000313" key="1">
    <source>
        <dbReference type="EMBL" id="GMH27877.1"/>
    </source>
</evidence>
<accession>A0AAD3TEH8</accession>
<gene>
    <name evidence="1" type="ORF">Nepgr_029720</name>
</gene>
<comment type="caution">
    <text evidence="1">The sequence shown here is derived from an EMBL/GenBank/DDBJ whole genome shotgun (WGS) entry which is preliminary data.</text>
</comment>
<sequence>MASDPPLCEATSVGKDPCNCPCAGEALVFHGPSDGEVSEHGVSAEDGSWLPPWPSLSDVARRALKFVLSHSCKSDAALVWVALFLPKDFGGALMRLLLRSWDELHYLWKQEGWKVDWFHSVAFDCIPNAMWDDAEFCTE</sequence>
<dbReference type="Proteomes" id="UP001279734">
    <property type="component" value="Unassembled WGS sequence"/>
</dbReference>
<keyword evidence="2" id="KW-1185">Reference proteome</keyword>
<proteinExistence type="predicted"/>
<evidence type="ECO:0000313" key="2">
    <source>
        <dbReference type="Proteomes" id="UP001279734"/>
    </source>
</evidence>
<dbReference type="AlphaFoldDB" id="A0AAD3TEH8"/>
<reference evidence="1" key="1">
    <citation type="submission" date="2023-05" db="EMBL/GenBank/DDBJ databases">
        <title>Nepenthes gracilis genome sequencing.</title>
        <authorList>
            <person name="Fukushima K."/>
        </authorList>
    </citation>
    <scope>NUCLEOTIDE SEQUENCE</scope>
    <source>
        <strain evidence="1">SING2019-196</strain>
    </source>
</reference>
<name>A0AAD3TEH8_NEPGR</name>
<dbReference type="EMBL" id="BSYO01000033">
    <property type="protein sequence ID" value="GMH27877.1"/>
    <property type="molecule type" value="Genomic_DNA"/>
</dbReference>